<dbReference type="PANTHER" id="PTHR37315:SF1">
    <property type="entry name" value="UPF0311 PROTEIN BLR7842"/>
    <property type="match status" value="1"/>
</dbReference>
<evidence type="ECO:0000313" key="2">
    <source>
        <dbReference type="EMBL" id="RRQ52829.1"/>
    </source>
</evidence>
<dbReference type="Proteomes" id="UP000268553">
    <property type="component" value="Unassembled WGS sequence"/>
</dbReference>
<dbReference type="AlphaFoldDB" id="A0A3R8R942"/>
<dbReference type="Gene3D" id="2.40.160.20">
    <property type="match status" value="1"/>
</dbReference>
<dbReference type="InterPro" id="IPR020915">
    <property type="entry name" value="UPF0311"/>
</dbReference>
<dbReference type="EMBL" id="RWJI01000001">
    <property type="protein sequence ID" value="RRQ52829.1"/>
    <property type="molecule type" value="Genomic_DNA"/>
</dbReference>
<accession>A0A3R8R942</accession>
<comment type="caution">
    <text evidence="2">The sequence shown here is derived from an EMBL/GenBank/DDBJ whole genome shotgun (WGS) entry which is preliminary data.</text>
</comment>
<evidence type="ECO:0000313" key="3">
    <source>
        <dbReference type="Proteomes" id="UP000268553"/>
    </source>
</evidence>
<comment type="similarity">
    <text evidence="1">Belongs to the UPF0311 family.</text>
</comment>
<evidence type="ECO:0000256" key="1">
    <source>
        <dbReference type="HAMAP-Rule" id="MF_00775"/>
    </source>
</evidence>
<protein>
    <recommendedName>
        <fullName evidence="1">UPF0311 protein D7D48_02395</fullName>
    </recommendedName>
</protein>
<proteinExistence type="inferred from homology"/>
<name>A0A3R8R942_9SPHN</name>
<gene>
    <name evidence="2" type="ORF">D7D48_02395</name>
</gene>
<organism evidence="2 3">
    <name type="scientific">Sphingorhabdus wooponensis</name>
    <dbReference type="NCBI Taxonomy" id="940136"/>
    <lineage>
        <taxon>Bacteria</taxon>
        <taxon>Pseudomonadati</taxon>
        <taxon>Pseudomonadota</taxon>
        <taxon>Alphaproteobacteria</taxon>
        <taxon>Sphingomonadales</taxon>
        <taxon>Sphingomonadaceae</taxon>
        <taxon>Sphingorhabdus</taxon>
    </lineage>
</organism>
<keyword evidence="3" id="KW-1185">Reference proteome</keyword>
<dbReference type="PANTHER" id="PTHR37315">
    <property type="entry name" value="UPF0311 PROTEIN BLR7842"/>
    <property type="match status" value="1"/>
</dbReference>
<sequence>MSYTTWSPTLGICSNRHASCQVLRHTCSTSRSCQSLEKYRSIDTSALLCPTAGDSTRMMSGAAFVSLFNISCTDGPGRRAMMLSNSLSPICLAPSCRHGSNTAMTNLRYRHLIQMTLTVDFAGMVSIGKTPAGMRRIAPVTGGHFTGERLNGTVLPGGNDWVVNRNDGVMVIDVRLTLQTDDGALIYLAYQGRFLANADAMARFAKGEALDASEYSLAISAKFECGDARYSWLNNVVAVGTGERTASGPIYSIFEIG</sequence>
<dbReference type="Pfam" id="PF11578">
    <property type="entry name" value="DUF3237"/>
    <property type="match status" value="1"/>
</dbReference>
<reference evidence="2 3" key="1">
    <citation type="submission" date="2018-12" db="EMBL/GenBank/DDBJ databases">
        <authorList>
            <person name="Kim S.-J."/>
            <person name="Jung G.-Y."/>
        </authorList>
    </citation>
    <scope>NUCLEOTIDE SEQUENCE [LARGE SCALE GENOMIC DNA]</scope>
    <source>
        <strain evidence="2 3">03SU3-P</strain>
    </source>
</reference>
<dbReference type="OrthoDB" id="5294829at2"/>
<dbReference type="HAMAP" id="MF_00775">
    <property type="entry name" value="UPF0311"/>
    <property type="match status" value="1"/>
</dbReference>